<sequence>MEGPKVVTCSYDFLRWVVPHIAKFPRNQRYTLGERIENKVIGLLELLIEAQYSKDKTNALKNANLEIEKLRYLFRLSHDLRLINLKSYEFAARYLLEIGSQVGGWLKHEKAS</sequence>
<feature type="domain" description="bAvd-like" evidence="1">
    <location>
        <begin position="11"/>
        <end position="108"/>
    </location>
</feature>
<name>A0A1F4TPG0_UNCSA</name>
<comment type="caution">
    <text evidence="2">The sequence shown here is derived from an EMBL/GenBank/DDBJ whole genome shotgun (WGS) entry which is preliminary data.</text>
</comment>
<proteinExistence type="predicted"/>
<protein>
    <recommendedName>
        <fullName evidence="1">bAvd-like domain-containing protein</fullName>
    </recommendedName>
</protein>
<dbReference type="AlphaFoldDB" id="A0A1F4TPG0"/>
<organism evidence="2 3">
    <name type="scientific">candidate division WOR-1 bacterium RIFOXYC2_FULL_41_25</name>
    <dbReference type="NCBI Taxonomy" id="1802586"/>
    <lineage>
        <taxon>Bacteria</taxon>
        <taxon>Bacillati</taxon>
        <taxon>Saganbacteria</taxon>
    </lineage>
</organism>
<dbReference type="CDD" id="cd16376">
    <property type="entry name" value="Avd_like"/>
    <property type="match status" value="1"/>
</dbReference>
<evidence type="ECO:0000313" key="2">
    <source>
        <dbReference type="EMBL" id="OGC34595.1"/>
    </source>
</evidence>
<dbReference type="InterPro" id="IPR036583">
    <property type="entry name" value="23S_rRNA_IVS_sf"/>
</dbReference>
<dbReference type="Pfam" id="PF22296">
    <property type="entry name" value="bAvd"/>
    <property type="match status" value="1"/>
</dbReference>
<dbReference type="Proteomes" id="UP000177309">
    <property type="component" value="Unassembled WGS sequence"/>
</dbReference>
<evidence type="ECO:0000259" key="1">
    <source>
        <dbReference type="Pfam" id="PF22296"/>
    </source>
</evidence>
<dbReference type="Gene3D" id="1.20.1440.60">
    <property type="entry name" value="23S rRNA-intervening sequence"/>
    <property type="match status" value="1"/>
</dbReference>
<dbReference type="EMBL" id="MEUI01000014">
    <property type="protein sequence ID" value="OGC34595.1"/>
    <property type="molecule type" value="Genomic_DNA"/>
</dbReference>
<accession>A0A1F4TPG0</accession>
<gene>
    <name evidence="2" type="ORF">A2462_04615</name>
</gene>
<evidence type="ECO:0000313" key="3">
    <source>
        <dbReference type="Proteomes" id="UP000177309"/>
    </source>
</evidence>
<dbReference type="InterPro" id="IPR055360">
    <property type="entry name" value="bAvd"/>
</dbReference>
<dbReference type="SUPFAM" id="SSF158446">
    <property type="entry name" value="IVS-encoded protein-like"/>
    <property type="match status" value="1"/>
</dbReference>
<dbReference type="NCBIfam" id="NF033474">
    <property type="entry name" value="DivGenRetAVD"/>
    <property type="match status" value="1"/>
</dbReference>
<reference evidence="2 3" key="1">
    <citation type="journal article" date="2016" name="Nat. Commun.">
        <title>Thousands of microbial genomes shed light on interconnected biogeochemical processes in an aquifer system.</title>
        <authorList>
            <person name="Anantharaman K."/>
            <person name="Brown C.T."/>
            <person name="Hug L.A."/>
            <person name="Sharon I."/>
            <person name="Castelle C.J."/>
            <person name="Probst A.J."/>
            <person name="Thomas B.C."/>
            <person name="Singh A."/>
            <person name="Wilkins M.J."/>
            <person name="Karaoz U."/>
            <person name="Brodie E.L."/>
            <person name="Williams K.H."/>
            <person name="Hubbard S.S."/>
            <person name="Banfield J.F."/>
        </authorList>
    </citation>
    <scope>NUCLEOTIDE SEQUENCE [LARGE SCALE GENOMIC DNA]</scope>
</reference>